<evidence type="ECO:0000256" key="1">
    <source>
        <dbReference type="ARBA" id="ARBA00004123"/>
    </source>
</evidence>
<feature type="non-terminal residue" evidence="6">
    <location>
        <position position="1"/>
    </location>
</feature>
<name>A0A833XQS2_JUGRE</name>
<reference evidence="6" key="2">
    <citation type="submission" date="2020-03" db="EMBL/GenBank/DDBJ databases">
        <title>Walnut 2.0.</title>
        <authorList>
            <person name="Marrano A."/>
            <person name="Britton M."/>
            <person name="Zimin A.V."/>
            <person name="Zaini P.A."/>
            <person name="Workman R."/>
            <person name="Puiu D."/>
            <person name="Bianco L."/>
            <person name="Allen B.J."/>
            <person name="Troggio M."/>
            <person name="Leslie C.A."/>
            <person name="Timp W."/>
            <person name="Dendekar A."/>
            <person name="Salzberg S.L."/>
            <person name="Neale D.B."/>
        </authorList>
    </citation>
    <scope>NUCLEOTIDE SEQUENCE</scope>
    <source>
        <tissue evidence="6">Leaves</tissue>
    </source>
</reference>
<feature type="compositionally biased region" description="Polar residues" evidence="4">
    <location>
        <begin position="1"/>
        <end position="18"/>
    </location>
</feature>
<protein>
    <recommendedName>
        <fullName evidence="5">C2H2-type domain-containing protein</fullName>
    </recommendedName>
</protein>
<sequence length="291" mass="32425">TPGVNSVPSNKSGLPSDQTSDDEAEASGNRRRHARGPVKENDFSAAPKAPPVSSEPRRIHIDIEQAQALVRKLDSEKGIEDNILCSVDNDKTGSGKSHGGSVGPIIIIRGLASVKGLEGVELLDTLITYLWRIHGLDYYGMSETNEAKGFRHVRPEGKSYEETTKSGTDWEKKLDSFWQERLRGQDPLELMTAKEKIDAAAIEALDPHVRKIRDEKYGWKYGCGAKGCTKLFHASEFVHKHLKLKHPELVMELTSKVREDLYFENYINDPDAPGGTPVMQQPQVSLMLYVM</sequence>
<dbReference type="GO" id="GO:0005634">
    <property type="term" value="C:nucleus"/>
    <property type="evidence" value="ECO:0007669"/>
    <property type="project" value="UniProtKB-SubCell"/>
</dbReference>
<evidence type="ECO:0000259" key="5">
    <source>
        <dbReference type="PROSITE" id="PS00028"/>
    </source>
</evidence>
<dbReference type="Pfam" id="PF04959">
    <property type="entry name" value="ARS2"/>
    <property type="match status" value="1"/>
</dbReference>
<evidence type="ECO:0000256" key="4">
    <source>
        <dbReference type="SAM" id="MobiDB-lite"/>
    </source>
</evidence>
<evidence type="ECO:0000256" key="3">
    <source>
        <dbReference type="ARBA" id="ARBA00023242"/>
    </source>
</evidence>
<evidence type="ECO:0000313" key="6">
    <source>
        <dbReference type="EMBL" id="KAF5470204.1"/>
    </source>
</evidence>
<evidence type="ECO:0000256" key="2">
    <source>
        <dbReference type="ARBA" id="ARBA00005407"/>
    </source>
</evidence>
<feature type="non-terminal residue" evidence="6">
    <location>
        <position position="291"/>
    </location>
</feature>
<dbReference type="InterPro" id="IPR007042">
    <property type="entry name" value="SERRATE/Ars2_C"/>
</dbReference>
<gene>
    <name evidence="6" type="ORF">F2P56_010730</name>
</gene>
<dbReference type="Proteomes" id="UP000619265">
    <property type="component" value="Unassembled WGS sequence"/>
</dbReference>
<comment type="caution">
    <text evidence="6">The sequence shown here is derived from an EMBL/GenBank/DDBJ whole genome shotgun (WGS) entry which is preliminary data.</text>
</comment>
<dbReference type="AlphaFoldDB" id="A0A833XQS2"/>
<organism evidence="6 7">
    <name type="scientific">Juglans regia</name>
    <name type="common">English walnut</name>
    <dbReference type="NCBI Taxonomy" id="51240"/>
    <lineage>
        <taxon>Eukaryota</taxon>
        <taxon>Viridiplantae</taxon>
        <taxon>Streptophyta</taxon>
        <taxon>Embryophyta</taxon>
        <taxon>Tracheophyta</taxon>
        <taxon>Spermatophyta</taxon>
        <taxon>Magnoliopsida</taxon>
        <taxon>eudicotyledons</taxon>
        <taxon>Gunneridae</taxon>
        <taxon>Pentapetalae</taxon>
        <taxon>rosids</taxon>
        <taxon>fabids</taxon>
        <taxon>Fagales</taxon>
        <taxon>Juglandaceae</taxon>
        <taxon>Juglans</taxon>
    </lineage>
</organism>
<dbReference type="InterPro" id="IPR039727">
    <property type="entry name" value="SE/Ars2"/>
</dbReference>
<comment type="subcellular location">
    <subcellularLocation>
        <location evidence="1">Nucleus</location>
    </subcellularLocation>
</comment>
<feature type="domain" description="C2H2-type" evidence="5">
    <location>
        <begin position="223"/>
        <end position="246"/>
    </location>
</feature>
<dbReference type="InterPro" id="IPR013087">
    <property type="entry name" value="Znf_C2H2_type"/>
</dbReference>
<proteinExistence type="inferred from homology"/>
<accession>A0A833XQS2</accession>
<dbReference type="PROSITE" id="PS00028">
    <property type="entry name" value="ZINC_FINGER_C2H2_1"/>
    <property type="match status" value="1"/>
</dbReference>
<reference evidence="6" key="1">
    <citation type="submission" date="2015-10" db="EMBL/GenBank/DDBJ databases">
        <authorList>
            <person name="Martinez-Garcia P.J."/>
            <person name="Crepeau M.W."/>
            <person name="Puiu D."/>
            <person name="Gonzalez-Ibeas D."/>
            <person name="Whalen J."/>
            <person name="Stevens K."/>
            <person name="Paul R."/>
            <person name="Butterfield T."/>
            <person name="Britton M."/>
            <person name="Reagan R."/>
            <person name="Chakraborty S."/>
            <person name="Walawage S.L."/>
            <person name="Vasquez-Gross H.A."/>
            <person name="Cardeno C."/>
            <person name="Famula R."/>
            <person name="Pratt K."/>
            <person name="Kuruganti S."/>
            <person name="Aradhya M.K."/>
            <person name="Leslie C.A."/>
            <person name="Dandekar A.M."/>
            <person name="Salzberg S.L."/>
            <person name="Wegrzyn J.L."/>
            <person name="Langley C.H."/>
            <person name="Neale D.B."/>
        </authorList>
    </citation>
    <scope>NUCLEOTIDE SEQUENCE</scope>
    <source>
        <tissue evidence="6">Leaves</tissue>
    </source>
</reference>
<comment type="similarity">
    <text evidence="2">Belongs to the ARS2 family.</text>
</comment>
<evidence type="ECO:0000313" key="7">
    <source>
        <dbReference type="Proteomes" id="UP000619265"/>
    </source>
</evidence>
<keyword evidence="3" id="KW-0539">Nucleus</keyword>
<feature type="region of interest" description="Disordered" evidence="4">
    <location>
        <begin position="1"/>
        <end position="59"/>
    </location>
</feature>
<dbReference type="Gramene" id="Jr05_05010_p1">
    <property type="protein sequence ID" value="cds.Jr05_05010_p1"/>
    <property type="gene ID" value="Jr05_05010"/>
</dbReference>
<dbReference type="EMBL" id="LIHL02000005">
    <property type="protein sequence ID" value="KAF5470204.1"/>
    <property type="molecule type" value="Genomic_DNA"/>
</dbReference>
<dbReference type="PANTHER" id="PTHR13165">
    <property type="entry name" value="ARSENITE-RESISTANCE PROTEIN 2"/>
    <property type="match status" value="1"/>
</dbReference>
<dbReference type="PANTHER" id="PTHR13165:SF0">
    <property type="entry name" value="SERRATE RNA EFFECTOR MOLECULE HOMOLOG"/>
    <property type="match status" value="1"/>
</dbReference>